<dbReference type="PANTHER" id="PTHR10602:SF0">
    <property type="entry name" value="EUKARYOTIC TRANSLATION INITIATION FACTOR 2 SUBUNIT 1"/>
    <property type="match status" value="1"/>
</dbReference>
<dbReference type="InParanoid" id="A0A2J7RGM5"/>
<feature type="region of interest" description="Disordered" evidence="10">
    <location>
        <begin position="287"/>
        <end position="332"/>
    </location>
</feature>
<comment type="caution">
    <text evidence="12">The sequence shown here is derived from an EMBL/GenBank/DDBJ whole genome shotgun (WGS) entry which is preliminary data.</text>
</comment>
<dbReference type="GO" id="GO:0003743">
    <property type="term" value="F:translation initiation factor activity"/>
    <property type="evidence" value="ECO:0007669"/>
    <property type="project" value="UniProtKB-KW"/>
</dbReference>
<feature type="compositionally biased region" description="Gly residues" evidence="10">
    <location>
        <begin position="323"/>
        <end position="332"/>
    </location>
</feature>
<comment type="subcellular location">
    <subcellularLocation>
        <location evidence="1">Cytoplasm</location>
        <location evidence="1">Cytosol</location>
    </subcellularLocation>
</comment>
<evidence type="ECO:0000256" key="9">
    <source>
        <dbReference type="ARBA" id="ARBA00033370"/>
    </source>
</evidence>
<dbReference type="PROSITE" id="PS50126">
    <property type="entry name" value="S1"/>
    <property type="match status" value="1"/>
</dbReference>
<dbReference type="Pfam" id="PF07541">
    <property type="entry name" value="EIF_2_alpha"/>
    <property type="match status" value="1"/>
</dbReference>
<evidence type="ECO:0000256" key="5">
    <source>
        <dbReference type="ARBA" id="ARBA00022540"/>
    </source>
</evidence>
<evidence type="ECO:0000313" key="13">
    <source>
        <dbReference type="Proteomes" id="UP000235965"/>
    </source>
</evidence>
<gene>
    <name evidence="12" type="ORF">B7P43_G15952</name>
</gene>
<dbReference type="InterPro" id="IPR003029">
    <property type="entry name" value="S1_domain"/>
</dbReference>
<feature type="compositionally biased region" description="Acidic residues" evidence="10">
    <location>
        <begin position="299"/>
        <end position="308"/>
    </location>
</feature>
<dbReference type="InterPro" id="IPR044126">
    <property type="entry name" value="S1_IF2_alpha"/>
</dbReference>
<name>A0A2J7RGM5_9NEOP</name>
<dbReference type="SUPFAM" id="SSF116742">
    <property type="entry name" value="eIF2alpha middle domain-like"/>
    <property type="match status" value="1"/>
</dbReference>
<evidence type="ECO:0000256" key="6">
    <source>
        <dbReference type="ARBA" id="ARBA00022553"/>
    </source>
</evidence>
<reference evidence="12 13" key="1">
    <citation type="submission" date="2017-12" db="EMBL/GenBank/DDBJ databases">
        <title>Hemimetabolous genomes reveal molecular basis of termite eusociality.</title>
        <authorList>
            <person name="Harrison M.C."/>
            <person name="Jongepier E."/>
            <person name="Robertson H.M."/>
            <person name="Arning N."/>
            <person name="Bitard-Feildel T."/>
            <person name="Chao H."/>
            <person name="Childers C.P."/>
            <person name="Dinh H."/>
            <person name="Doddapaneni H."/>
            <person name="Dugan S."/>
            <person name="Gowin J."/>
            <person name="Greiner C."/>
            <person name="Han Y."/>
            <person name="Hu H."/>
            <person name="Hughes D.S.T."/>
            <person name="Huylmans A.-K."/>
            <person name="Kemena C."/>
            <person name="Kremer L.P.M."/>
            <person name="Lee S.L."/>
            <person name="Lopez-Ezquerra A."/>
            <person name="Mallet L."/>
            <person name="Monroy-Kuhn J.M."/>
            <person name="Moser A."/>
            <person name="Murali S.C."/>
            <person name="Muzny D.M."/>
            <person name="Otani S."/>
            <person name="Piulachs M.-D."/>
            <person name="Poelchau M."/>
            <person name="Qu J."/>
            <person name="Schaub F."/>
            <person name="Wada-Katsumata A."/>
            <person name="Worley K.C."/>
            <person name="Xie Q."/>
            <person name="Ylla G."/>
            <person name="Poulsen M."/>
            <person name="Gibbs R.A."/>
            <person name="Schal C."/>
            <person name="Richards S."/>
            <person name="Belles X."/>
            <person name="Korb J."/>
            <person name="Bornberg-Bauer E."/>
        </authorList>
    </citation>
    <scope>NUCLEOTIDE SEQUENCE [LARGE SCALE GENOMIC DNA]</scope>
    <source>
        <tissue evidence="12">Whole body</tissue>
    </source>
</reference>
<dbReference type="SUPFAM" id="SSF110993">
    <property type="entry name" value="eIF-2-alpha, C-terminal domain"/>
    <property type="match status" value="1"/>
</dbReference>
<dbReference type="GO" id="GO:0005829">
    <property type="term" value="C:cytosol"/>
    <property type="evidence" value="ECO:0007669"/>
    <property type="project" value="UniProtKB-SubCell"/>
</dbReference>
<keyword evidence="7" id="KW-0694">RNA-binding</keyword>
<dbReference type="GO" id="GO:0003723">
    <property type="term" value="F:RNA binding"/>
    <property type="evidence" value="ECO:0007669"/>
    <property type="project" value="UniProtKB-KW"/>
</dbReference>
<dbReference type="Proteomes" id="UP000235965">
    <property type="component" value="Unassembled WGS sequence"/>
</dbReference>
<proteinExistence type="inferred from homology"/>
<dbReference type="STRING" id="105785.A0A2J7RGM5"/>
<organism evidence="12 13">
    <name type="scientific">Cryptotermes secundus</name>
    <dbReference type="NCBI Taxonomy" id="105785"/>
    <lineage>
        <taxon>Eukaryota</taxon>
        <taxon>Metazoa</taxon>
        <taxon>Ecdysozoa</taxon>
        <taxon>Arthropoda</taxon>
        <taxon>Hexapoda</taxon>
        <taxon>Insecta</taxon>
        <taxon>Pterygota</taxon>
        <taxon>Neoptera</taxon>
        <taxon>Polyneoptera</taxon>
        <taxon>Dictyoptera</taxon>
        <taxon>Blattodea</taxon>
        <taxon>Blattoidea</taxon>
        <taxon>Termitoidae</taxon>
        <taxon>Kalotermitidae</taxon>
        <taxon>Cryptotermitinae</taxon>
        <taxon>Cryptotermes</taxon>
    </lineage>
</organism>
<comment type="similarity">
    <text evidence="2">Belongs to the eIF-2-alpha family.</text>
</comment>
<dbReference type="SMART" id="SM00316">
    <property type="entry name" value="S1"/>
    <property type="match status" value="1"/>
</dbReference>
<dbReference type="OrthoDB" id="1685042at2759"/>
<dbReference type="GO" id="GO:0005850">
    <property type="term" value="C:eukaryotic translation initiation factor 2 complex"/>
    <property type="evidence" value="ECO:0007669"/>
    <property type="project" value="TreeGrafter"/>
</dbReference>
<dbReference type="InterPro" id="IPR012340">
    <property type="entry name" value="NA-bd_OB-fold"/>
</dbReference>
<dbReference type="InterPro" id="IPR011488">
    <property type="entry name" value="TIF_2_asu"/>
</dbReference>
<protein>
    <recommendedName>
        <fullName evidence="3">Eukaryotic translation initiation factor 2 subunit 1</fullName>
    </recommendedName>
    <alternativeName>
        <fullName evidence="9">Eukaryotic translation initiation factor 2 subunit alpha</fullName>
    </alternativeName>
</protein>
<keyword evidence="8" id="KW-0648">Protein biosynthesis</keyword>
<dbReference type="GO" id="GO:0043022">
    <property type="term" value="F:ribosome binding"/>
    <property type="evidence" value="ECO:0007669"/>
    <property type="project" value="TreeGrafter"/>
</dbReference>
<dbReference type="FunFam" id="1.10.150.190:FF:000001">
    <property type="entry name" value="Eukaryotic translation initiation factor 2 subunit 1"/>
    <property type="match status" value="1"/>
</dbReference>
<accession>A0A2J7RGM5</accession>
<evidence type="ECO:0000256" key="4">
    <source>
        <dbReference type="ARBA" id="ARBA00022490"/>
    </source>
</evidence>
<dbReference type="EMBL" id="NEVH01003767">
    <property type="protein sequence ID" value="PNF39960.1"/>
    <property type="molecule type" value="Genomic_DNA"/>
</dbReference>
<dbReference type="PANTHER" id="PTHR10602">
    <property type="entry name" value="EUKARYOTIC TRANSLATION INITIATION FACTOR 2 SUBUNIT 1"/>
    <property type="match status" value="1"/>
</dbReference>
<dbReference type="InterPro" id="IPR024054">
    <property type="entry name" value="TIF2_asu_middle_sf"/>
</dbReference>
<evidence type="ECO:0000256" key="2">
    <source>
        <dbReference type="ARBA" id="ARBA00007223"/>
    </source>
</evidence>
<evidence type="ECO:0000256" key="8">
    <source>
        <dbReference type="ARBA" id="ARBA00022917"/>
    </source>
</evidence>
<keyword evidence="13" id="KW-1185">Reference proteome</keyword>
<dbReference type="SUPFAM" id="SSF50249">
    <property type="entry name" value="Nucleic acid-binding proteins"/>
    <property type="match status" value="1"/>
</dbReference>
<dbReference type="Gene3D" id="3.30.70.1130">
    <property type="entry name" value="EIF_2_alpha"/>
    <property type="match status" value="1"/>
</dbReference>
<dbReference type="FunFam" id="3.30.70.1130:FF:000001">
    <property type="entry name" value="Eukaryotic translation initiation factor 2 subunit 1"/>
    <property type="match status" value="1"/>
</dbReference>
<sequence length="332" mass="37095">MPLSCRFYKQKYPEVEDVVMVNVRSIAEMGAYVHLLEYNNIEGMILLSELSRRRIRSINKLIRVGKTEPVVVIRVDKEKGYIDLSKRRVSVEDVEKCTERFAKAKAVNSILRHVAELLNYESDDQLEELYQKTAWHFEEKYKKKASAYDFFKQAVLDPSILAECGLDEETKEVLLNNIKRKLTSQAVKIRADIEVACYGYEGIDAVKTALRAGLACSTEELPIKINLIAPPLYVMTTSTPEKQDGLKALTQAINKIEDIITSMGGVFAIQMAPKVVTATDEAELARQMEKAEQENAEVAGDDDEEEIEGQVFSAGEEGENGDEGGAGSGEED</sequence>
<evidence type="ECO:0000256" key="10">
    <source>
        <dbReference type="SAM" id="MobiDB-lite"/>
    </source>
</evidence>
<keyword evidence="4" id="KW-0963">Cytoplasm</keyword>
<dbReference type="Gene3D" id="1.10.150.190">
    <property type="entry name" value="Translation initiation factor 2, subunit 1, domain 2"/>
    <property type="match status" value="1"/>
</dbReference>
<dbReference type="InterPro" id="IPR024055">
    <property type="entry name" value="TIF2_asu_C"/>
</dbReference>
<dbReference type="AlphaFoldDB" id="A0A2J7RGM5"/>
<evidence type="ECO:0000259" key="11">
    <source>
        <dbReference type="PROSITE" id="PS50126"/>
    </source>
</evidence>
<dbReference type="Pfam" id="PF00575">
    <property type="entry name" value="S1"/>
    <property type="match status" value="1"/>
</dbReference>
<dbReference type="GO" id="GO:0033290">
    <property type="term" value="C:eukaryotic 48S preinitiation complex"/>
    <property type="evidence" value="ECO:0007669"/>
    <property type="project" value="TreeGrafter"/>
</dbReference>
<keyword evidence="6" id="KW-0597">Phosphoprotein</keyword>
<keyword evidence="5 12" id="KW-0396">Initiation factor</keyword>
<dbReference type="FunFam" id="2.40.50.140:FF:000795">
    <property type="entry name" value="Eukaryotic translation initiation factor 2 subunit 1"/>
    <property type="match status" value="1"/>
</dbReference>
<dbReference type="Gene3D" id="2.40.50.140">
    <property type="entry name" value="Nucleic acid-binding proteins"/>
    <property type="match status" value="1"/>
</dbReference>
<evidence type="ECO:0000313" key="12">
    <source>
        <dbReference type="EMBL" id="PNF39960.1"/>
    </source>
</evidence>
<feature type="domain" description="S1 motif" evidence="11">
    <location>
        <begin position="16"/>
        <end position="87"/>
    </location>
</feature>
<dbReference type="FunCoup" id="A0A2J7RGM5">
    <property type="interactions" value="1984"/>
</dbReference>
<evidence type="ECO:0000256" key="7">
    <source>
        <dbReference type="ARBA" id="ARBA00022884"/>
    </source>
</evidence>
<dbReference type="CDD" id="cd04452">
    <property type="entry name" value="S1_IF2_alpha"/>
    <property type="match status" value="1"/>
</dbReference>
<evidence type="ECO:0000256" key="1">
    <source>
        <dbReference type="ARBA" id="ARBA00004514"/>
    </source>
</evidence>
<evidence type="ECO:0000256" key="3">
    <source>
        <dbReference type="ARBA" id="ARBA00020950"/>
    </source>
</evidence>